<comment type="caution">
    <text evidence="6">The sequence shown here is derived from an EMBL/GenBank/DDBJ whole genome shotgun (WGS) entry which is preliminary data.</text>
</comment>
<dbReference type="GO" id="GO:0016020">
    <property type="term" value="C:membrane"/>
    <property type="evidence" value="ECO:0007669"/>
    <property type="project" value="UniProtKB-SubCell"/>
</dbReference>
<dbReference type="OrthoDB" id="1809613at2"/>
<keyword evidence="3 5" id="KW-1133">Transmembrane helix</keyword>
<dbReference type="EMBL" id="SNYJ01000008">
    <property type="protein sequence ID" value="TDQ39173.1"/>
    <property type="molecule type" value="Genomic_DNA"/>
</dbReference>
<keyword evidence="2 5" id="KW-0812">Transmembrane</keyword>
<evidence type="ECO:0000256" key="5">
    <source>
        <dbReference type="SAM" id="Phobius"/>
    </source>
</evidence>
<organism evidence="6 7">
    <name type="scientific">Aureibacillus halotolerans</name>
    <dbReference type="NCBI Taxonomy" id="1508390"/>
    <lineage>
        <taxon>Bacteria</taxon>
        <taxon>Bacillati</taxon>
        <taxon>Bacillota</taxon>
        <taxon>Bacilli</taxon>
        <taxon>Bacillales</taxon>
        <taxon>Bacillaceae</taxon>
        <taxon>Aureibacillus</taxon>
    </lineage>
</organism>
<evidence type="ECO:0000256" key="2">
    <source>
        <dbReference type="ARBA" id="ARBA00022692"/>
    </source>
</evidence>
<proteinExistence type="predicted"/>
<evidence type="ECO:0000256" key="3">
    <source>
        <dbReference type="ARBA" id="ARBA00022989"/>
    </source>
</evidence>
<comment type="subcellular location">
    <subcellularLocation>
        <location evidence="1">Membrane</location>
        <topology evidence="1">Multi-pass membrane protein</topology>
    </subcellularLocation>
</comment>
<dbReference type="AlphaFoldDB" id="A0A4R6U346"/>
<sequence length="179" mass="20073">MLNLVLLLILFIGIMVGLRRGLILQVVHLAGLVLSFVVAFMYYKELGEKITLWVPYSGAEEGAFSLFENAPFLEQAFYNGVAFAILFFVTKVILQILGTMLDFLADLPILHGINRILGAVFGFVEVYLIVFVLLYVGALLPVEQVQEAIDHSSIAKNIIEQTPILSQQIKDLWFAHMEQ</sequence>
<gene>
    <name evidence="6" type="ORF">EV213_108123</name>
</gene>
<dbReference type="RefSeq" id="WP_133580608.1">
    <property type="nucleotide sequence ID" value="NZ_SNYJ01000008.1"/>
</dbReference>
<feature type="transmembrane region" description="Helical" evidence="5">
    <location>
        <begin position="116"/>
        <end position="136"/>
    </location>
</feature>
<evidence type="ECO:0000256" key="1">
    <source>
        <dbReference type="ARBA" id="ARBA00004141"/>
    </source>
</evidence>
<dbReference type="GO" id="GO:0009403">
    <property type="term" value="P:toxin biosynthetic process"/>
    <property type="evidence" value="ECO:0007669"/>
    <property type="project" value="InterPro"/>
</dbReference>
<dbReference type="PANTHER" id="PTHR37306">
    <property type="entry name" value="COLICIN V PRODUCTION PROTEIN"/>
    <property type="match status" value="1"/>
</dbReference>
<evidence type="ECO:0000313" key="6">
    <source>
        <dbReference type="EMBL" id="TDQ39173.1"/>
    </source>
</evidence>
<keyword evidence="4 5" id="KW-0472">Membrane</keyword>
<dbReference type="PANTHER" id="PTHR37306:SF1">
    <property type="entry name" value="COLICIN V PRODUCTION PROTEIN"/>
    <property type="match status" value="1"/>
</dbReference>
<dbReference type="Proteomes" id="UP000295632">
    <property type="component" value="Unassembled WGS sequence"/>
</dbReference>
<accession>A0A4R6U346</accession>
<dbReference type="Pfam" id="PF02674">
    <property type="entry name" value="Colicin_V"/>
    <property type="match status" value="1"/>
</dbReference>
<reference evidence="6 7" key="1">
    <citation type="submission" date="2019-03" db="EMBL/GenBank/DDBJ databases">
        <title>Genomic Encyclopedia of Type Strains, Phase IV (KMG-IV): sequencing the most valuable type-strain genomes for metagenomic binning, comparative biology and taxonomic classification.</title>
        <authorList>
            <person name="Goeker M."/>
        </authorList>
    </citation>
    <scope>NUCLEOTIDE SEQUENCE [LARGE SCALE GENOMIC DNA]</scope>
    <source>
        <strain evidence="6 7">DSM 28697</strain>
    </source>
</reference>
<evidence type="ECO:0000256" key="4">
    <source>
        <dbReference type="ARBA" id="ARBA00023136"/>
    </source>
</evidence>
<dbReference type="InterPro" id="IPR003825">
    <property type="entry name" value="Colicin-V_CvpA"/>
</dbReference>
<protein>
    <submittedName>
        <fullName evidence="6">Putative membrane protein required for colicin V production</fullName>
    </submittedName>
</protein>
<keyword evidence="7" id="KW-1185">Reference proteome</keyword>
<evidence type="ECO:0000313" key="7">
    <source>
        <dbReference type="Proteomes" id="UP000295632"/>
    </source>
</evidence>
<feature type="transmembrane region" description="Helical" evidence="5">
    <location>
        <begin position="76"/>
        <end position="96"/>
    </location>
</feature>
<name>A0A4R6U346_9BACI</name>
<feature type="transmembrane region" description="Helical" evidence="5">
    <location>
        <begin position="27"/>
        <end position="43"/>
    </location>
</feature>